<dbReference type="Gene3D" id="1.20.1250.20">
    <property type="entry name" value="MFS general substrate transporter like domains"/>
    <property type="match status" value="3"/>
</dbReference>
<dbReference type="Pfam" id="PF07690">
    <property type="entry name" value="MFS_1"/>
    <property type="match status" value="2"/>
</dbReference>
<gene>
    <name evidence="7" type="ORF">BDFB_002248</name>
</gene>
<feature type="transmembrane region" description="Helical" evidence="5">
    <location>
        <begin position="659"/>
        <end position="676"/>
    </location>
</feature>
<keyword evidence="8" id="KW-1185">Reference proteome</keyword>
<evidence type="ECO:0000256" key="1">
    <source>
        <dbReference type="ARBA" id="ARBA00004141"/>
    </source>
</evidence>
<evidence type="ECO:0000313" key="8">
    <source>
        <dbReference type="Proteomes" id="UP000292052"/>
    </source>
</evidence>
<organism evidence="7 8">
    <name type="scientific">Asbolus verrucosus</name>
    <name type="common">Desert ironclad beetle</name>
    <dbReference type="NCBI Taxonomy" id="1661398"/>
    <lineage>
        <taxon>Eukaryota</taxon>
        <taxon>Metazoa</taxon>
        <taxon>Ecdysozoa</taxon>
        <taxon>Arthropoda</taxon>
        <taxon>Hexapoda</taxon>
        <taxon>Insecta</taxon>
        <taxon>Pterygota</taxon>
        <taxon>Neoptera</taxon>
        <taxon>Endopterygota</taxon>
        <taxon>Coleoptera</taxon>
        <taxon>Polyphaga</taxon>
        <taxon>Cucujiformia</taxon>
        <taxon>Tenebrionidae</taxon>
        <taxon>Pimeliinae</taxon>
        <taxon>Asbolus</taxon>
    </lineage>
</organism>
<dbReference type="OrthoDB" id="422206at2759"/>
<feature type="transmembrane region" description="Helical" evidence="5">
    <location>
        <begin position="527"/>
        <end position="549"/>
    </location>
</feature>
<proteinExistence type="predicted"/>
<dbReference type="Proteomes" id="UP000292052">
    <property type="component" value="Unassembled WGS sequence"/>
</dbReference>
<feature type="transmembrane region" description="Helical" evidence="5">
    <location>
        <begin position="260"/>
        <end position="281"/>
    </location>
</feature>
<dbReference type="GO" id="GO:0015232">
    <property type="term" value="F:heme transmembrane transporter activity"/>
    <property type="evidence" value="ECO:0007669"/>
    <property type="project" value="TreeGrafter"/>
</dbReference>
<feature type="transmembrane region" description="Helical" evidence="5">
    <location>
        <begin position="444"/>
        <end position="462"/>
    </location>
</feature>
<feature type="transmembrane region" description="Helical" evidence="5">
    <location>
        <begin position="125"/>
        <end position="147"/>
    </location>
</feature>
<dbReference type="PROSITE" id="PS50850">
    <property type="entry name" value="MFS"/>
    <property type="match status" value="1"/>
</dbReference>
<evidence type="ECO:0000313" key="7">
    <source>
        <dbReference type="EMBL" id="RZC37108.1"/>
    </source>
</evidence>
<dbReference type="EMBL" id="QDEB01055619">
    <property type="protein sequence ID" value="RZC37108.1"/>
    <property type="molecule type" value="Genomic_DNA"/>
</dbReference>
<comment type="caution">
    <text evidence="7">The sequence shown here is derived from an EMBL/GenBank/DDBJ whole genome shotgun (WGS) entry which is preliminary data.</text>
</comment>
<keyword evidence="3 5" id="KW-1133">Transmembrane helix</keyword>
<dbReference type="GO" id="GO:0020037">
    <property type="term" value="F:heme binding"/>
    <property type="evidence" value="ECO:0007669"/>
    <property type="project" value="TreeGrafter"/>
</dbReference>
<reference evidence="7 8" key="1">
    <citation type="submission" date="2017-03" db="EMBL/GenBank/DDBJ databases">
        <title>Genome of the blue death feigning beetle - Asbolus verrucosus.</title>
        <authorList>
            <person name="Rider S.D."/>
        </authorList>
    </citation>
    <scope>NUCLEOTIDE SEQUENCE [LARGE SCALE GENOMIC DNA]</scope>
    <source>
        <strain evidence="7">Butters</strain>
        <tissue evidence="7">Head and leg muscle</tissue>
    </source>
</reference>
<dbReference type="InterPro" id="IPR020846">
    <property type="entry name" value="MFS_dom"/>
</dbReference>
<evidence type="ECO:0000259" key="6">
    <source>
        <dbReference type="PROSITE" id="PS50850"/>
    </source>
</evidence>
<feature type="domain" description="Major facilitator superfamily (MFS) profile" evidence="6">
    <location>
        <begin position="577"/>
        <end position="779"/>
    </location>
</feature>
<name>A0A482VXD7_ASBVE</name>
<feature type="transmembrane region" description="Helical" evidence="5">
    <location>
        <begin position="71"/>
        <end position="93"/>
    </location>
</feature>
<feature type="transmembrane region" description="Helical" evidence="5">
    <location>
        <begin position="494"/>
        <end position="515"/>
    </location>
</feature>
<dbReference type="GO" id="GO:0097037">
    <property type="term" value="P:heme export"/>
    <property type="evidence" value="ECO:0007669"/>
    <property type="project" value="TreeGrafter"/>
</dbReference>
<feature type="transmembrane region" description="Helical" evidence="5">
    <location>
        <begin position="379"/>
        <end position="400"/>
    </location>
</feature>
<dbReference type="InterPro" id="IPR036259">
    <property type="entry name" value="MFS_trans_sf"/>
</dbReference>
<feature type="transmembrane region" description="Helical" evidence="5">
    <location>
        <begin position="682"/>
        <end position="699"/>
    </location>
</feature>
<evidence type="ECO:0000256" key="4">
    <source>
        <dbReference type="ARBA" id="ARBA00023136"/>
    </source>
</evidence>
<feature type="transmembrane region" description="Helical" evidence="5">
    <location>
        <begin position="301"/>
        <end position="318"/>
    </location>
</feature>
<dbReference type="GO" id="GO:0016020">
    <property type="term" value="C:membrane"/>
    <property type="evidence" value="ECO:0007669"/>
    <property type="project" value="UniProtKB-SubCell"/>
</dbReference>
<keyword evidence="2 5" id="KW-0812">Transmembrane</keyword>
<keyword evidence="4 5" id="KW-0472">Membrane</keyword>
<dbReference type="SUPFAM" id="SSF103473">
    <property type="entry name" value="MFS general substrate transporter"/>
    <property type="match status" value="2"/>
</dbReference>
<feature type="transmembrane region" description="Helical" evidence="5">
    <location>
        <begin position="747"/>
        <end position="771"/>
    </location>
</feature>
<accession>A0A482VXD7</accession>
<sequence>MEVQRKDEGNLNLLEYKQASQNGVEIKAYKRRWIVLFIYVFYTTINAYQWIEYSVITNIVMRYYNVSAVTVDWTSTIYMALYAPLVFPASYILDKKGLRVAGLIGALGTALGTAIKVFSIDRDSFWIVLTGQGIVSASQLLILCLPPRVAAVWFKPNEVSTACSLGVFGTQLGLALGFVLPPIIVKNHENAEDIGPDLKVLCWGLTAFIIPGALAVIFYFPLRPPKPPSITQYEERSKQEKFSTKAFLDSVKVILTNKAFMIHVIAYGINIGVFSAVGPLLNQVVLQYFPNCEEDVGRMGLSMIVVGMIGSISFGFFLDKTHKYKLFTNAYMPVGFEMAMELTYPSSEGTTTGLLMAPSQIMGTIFILMMGKINALIGPFWALGSQAALLVIGTIITWFVPNKLKRQEAFKHRSNEEWFEYSIITNIIMKYYNVSAVAVDWTSIIYMALYMPMVIPASYLMEKKGLRKTALIGVLGTTLGTTIKIFSLAPDRMWVTYLGQTILSSMQVFILALPPRIAAVWFGPKEVSLACALGVFGTQLGQAIGFVLPPIVVKNHEAVEDIESDMRKLIWGLASFALFVTLALLCNKGFDFHAVAYGINIAVFVSVSTLLNQFVLSYFPNSEEDAGRLGLAMVILGMTGSVIFGFILDKTHKYKETTLALYIFSLVAVAAFMYALESGSKSLVYASGAMVGFFTNTYMPVGLELGIEITYPEAESTSSGILISMTQTFGVIFTLLLGWLFSTVGCFWSLASMVAFLFLGAILTALIPNVMKRQNANKR</sequence>
<feature type="transmembrane region" description="Helical" evidence="5">
    <location>
        <begin position="33"/>
        <end position="51"/>
    </location>
</feature>
<dbReference type="PANTHER" id="PTHR10924:SF4">
    <property type="entry name" value="GH15861P"/>
    <property type="match status" value="1"/>
</dbReference>
<evidence type="ECO:0000256" key="5">
    <source>
        <dbReference type="SAM" id="Phobius"/>
    </source>
</evidence>
<feature type="transmembrane region" description="Helical" evidence="5">
    <location>
        <begin position="469"/>
        <end position="488"/>
    </location>
</feature>
<dbReference type="PANTHER" id="PTHR10924">
    <property type="entry name" value="MAJOR FACILITATOR SUPERFAMILY PROTEIN-RELATED"/>
    <property type="match status" value="1"/>
</dbReference>
<feature type="transmembrane region" description="Helical" evidence="5">
    <location>
        <begin position="628"/>
        <end position="647"/>
    </location>
</feature>
<feature type="transmembrane region" description="Helical" evidence="5">
    <location>
        <begin position="720"/>
        <end position="741"/>
    </location>
</feature>
<dbReference type="InterPro" id="IPR011701">
    <property type="entry name" value="MFS"/>
</dbReference>
<feature type="transmembrane region" description="Helical" evidence="5">
    <location>
        <begin position="200"/>
        <end position="222"/>
    </location>
</feature>
<feature type="transmembrane region" description="Helical" evidence="5">
    <location>
        <begin position="100"/>
        <end position="119"/>
    </location>
</feature>
<dbReference type="STRING" id="1661398.A0A482VXD7"/>
<dbReference type="InterPro" id="IPR049680">
    <property type="entry name" value="FLVCR1-2_SLC49-like"/>
</dbReference>
<evidence type="ECO:0000256" key="2">
    <source>
        <dbReference type="ARBA" id="ARBA00022692"/>
    </source>
</evidence>
<feature type="transmembrane region" description="Helical" evidence="5">
    <location>
        <begin position="594"/>
        <end position="616"/>
    </location>
</feature>
<feature type="transmembrane region" description="Helical" evidence="5">
    <location>
        <begin position="159"/>
        <end position="180"/>
    </location>
</feature>
<evidence type="ECO:0000256" key="3">
    <source>
        <dbReference type="ARBA" id="ARBA00022989"/>
    </source>
</evidence>
<protein>
    <submittedName>
        <fullName evidence="7">Putative MFS-type transporter C09D4.1</fullName>
    </submittedName>
</protein>
<comment type="subcellular location">
    <subcellularLocation>
        <location evidence="1">Membrane</location>
        <topology evidence="1">Multi-pass membrane protein</topology>
    </subcellularLocation>
</comment>
<feature type="non-terminal residue" evidence="7">
    <location>
        <position position="779"/>
    </location>
</feature>
<dbReference type="AlphaFoldDB" id="A0A482VXD7"/>
<feature type="transmembrane region" description="Helical" evidence="5">
    <location>
        <begin position="569"/>
        <end position="587"/>
    </location>
</feature>